<dbReference type="Gene3D" id="3.40.630.30">
    <property type="match status" value="1"/>
</dbReference>
<dbReference type="RefSeq" id="WP_162413931.1">
    <property type="nucleotide sequence ID" value="NZ_JAHQXE010000005.1"/>
</dbReference>
<protein>
    <submittedName>
        <fullName evidence="4">GNAT family N-acetyltransferase</fullName>
        <ecNumber evidence="4">2.3.1.-</ecNumber>
    </submittedName>
</protein>
<reference evidence="4" key="1">
    <citation type="submission" date="2021-06" db="EMBL/GenBank/DDBJ databases">
        <title>New haloarchaea isolates fom saline soil.</title>
        <authorList>
            <person name="Duran-Viseras A."/>
            <person name="Sanchez-Porro C.S."/>
            <person name="Ventosa A."/>
        </authorList>
    </citation>
    <scope>NUCLEOTIDE SEQUENCE</scope>
    <source>
        <strain evidence="4">JCM 18369</strain>
    </source>
</reference>
<organism evidence="4 5">
    <name type="scientific">Haloarcula salina</name>
    <dbReference type="NCBI Taxonomy" id="1429914"/>
    <lineage>
        <taxon>Archaea</taxon>
        <taxon>Methanobacteriati</taxon>
        <taxon>Methanobacteriota</taxon>
        <taxon>Stenosarchaea group</taxon>
        <taxon>Halobacteria</taxon>
        <taxon>Halobacteriales</taxon>
        <taxon>Haloarculaceae</taxon>
        <taxon>Haloarcula</taxon>
    </lineage>
</organism>
<dbReference type="InterPro" id="IPR016181">
    <property type="entry name" value="Acyl_CoA_acyltransferase"/>
</dbReference>
<dbReference type="Proteomes" id="UP001166304">
    <property type="component" value="Unassembled WGS sequence"/>
</dbReference>
<name>A0AA41G2K2_9EURY</name>
<keyword evidence="5" id="KW-1185">Reference proteome</keyword>
<comment type="caution">
    <text evidence="4">The sequence shown here is derived from an EMBL/GenBank/DDBJ whole genome shotgun (WGS) entry which is preliminary data.</text>
</comment>
<keyword evidence="2 4" id="KW-0012">Acyltransferase</keyword>
<dbReference type="GO" id="GO:0016747">
    <property type="term" value="F:acyltransferase activity, transferring groups other than amino-acyl groups"/>
    <property type="evidence" value="ECO:0007669"/>
    <property type="project" value="InterPro"/>
</dbReference>
<proteinExistence type="predicted"/>
<dbReference type="PANTHER" id="PTHR43877">
    <property type="entry name" value="AMINOALKYLPHOSPHONATE N-ACETYLTRANSFERASE-RELATED-RELATED"/>
    <property type="match status" value="1"/>
</dbReference>
<sequence>MGDITVETGSWSDFEEAASEIRMTVFVEEQGVAASEELDGKDPDAVQFLARDGDDPVGTARLRFPEPEVGKAERVAVRESARGAGVGAALMRAVEEAARENEAESVVLHAQTRVEGFYRNLGYETDGSEFEEAGIPHVEMRKPLDG</sequence>
<evidence type="ECO:0000259" key="3">
    <source>
        <dbReference type="PROSITE" id="PS51186"/>
    </source>
</evidence>
<accession>A0AA41G2K2</accession>
<gene>
    <name evidence="4" type="ORF">KTS37_15450</name>
</gene>
<dbReference type="EC" id="2.3.1.-" evidence="4"/>
<dbReference type="EMBL" id="JAHQXE010000005">
    <property type="protein sequence ID" value="MBV0903185.1"/>
    <property type="molecule type" value="Genomic_DNA"/>
</dbReference>
<dbReference type="InterPro" id="IPR050832">
    <property type="entry name" value="Bact_Acetyltransf"/>
</dbReference>
<dbReference type="InterPro" id="IPR000182">
    <property type="entry name" value="GNAT_dom"/>
</dbReference>
<evidence type="ECO:0000256" key="1">
    <source>
        <dbReference type="ARBA" id="ARBA00022679"/>
    </source>
</evidence>
<evidence type="ECO:0000256" key="2">
    <source>
        <dbReference type="ARBA" id="ARBA00023315"/>
    </source>
</evidence>
<keyword evidence="1 4" id="KW-0808">Transferase</keyword>
<dbReference type="PROSITE" id="PS51186">
    <property type="entry name" value="GNAT"/>
    <property type="match status" value="1"/>
</dbReference>
<dbReference type="CDD" id="cd04301">
    <property type="entry name" value="NAT_SF"/>
    <property type="match status" value="1"/>
</dbReference>
<dbReference type="AlphaFoldDB" id="A0AA41G2K2"/>
<dbReference type="SUPFAM" id="SSF55729">
    <property type="entry name" value="Acyl-CoA N-acyltransferases (Nat)"/>
    <property type="match status" value="1"/>
</dbReference>
<evidence type="ECO:0000313" key="5">
    <source>
        <dbReference type="Proteomes" id="UP001166304"/>
    </source>
</evidence>
<feature type="domain" description="N-acetyltransferase" evidence="3">
    <location>
        <begin position="4"/>
        <end position="145"/>
    </location>
</feature>
<evidence type="ECO:0000313" key="4">
    <source>
        <dbReference type="EMBL" id="MBV0903185.1"/>
    </source>
</evidence>
<dbReference type="Pfam" id="PF13673">
    <property type="entry name" value="Acetyltransf_10"/>
    <property type="match status" value="1"/>
</dbReference>